<dbReference type="SMART" id="SM00228">
    <property type="entry name" value="PDZ"/>
    <property type="match status" value="1"/>
</dbReference>
<dbReference type="OrthoDB" id="9782003at2"/>
<feature type="domain" description="PDZ" evidence="12">
    <location>
        <begin position="111"/>
        <end position="174"/>
    </location>
</feature>
<evidence type="ECO:0000256" key="4">
    <source>
        <dbReference type="ARBA" id="ARBA00022670"/>
    </source>
</evidence>
<evidence type="ECO:0000256" key="5">
    <source>
        <dbReference type="ARBA" id="ARBA00022692"/>
    </source>
</evidence>
<dbReference type="Proteomes" id="UP000092714">
    <property type="component" value="Unassembled WGS sequence"/>
</dbReference>
<keyword evidence="6" id="KW-0378">Hydrolase</keyword>
<dbReference type="CDD" id="cd23081">
    <property type="entry name" value="cpPDZ_EcRseP-like"/>
    <property type="match status" value="1"/>
</dbReference>
<dbReference type="InterPro" id="IPR004387">
    <property type="entry name" value="Pept_M50_Zn"/>
</dbReference>
<comment type="similarity">
    <text evidence="3">Belongs to the peptidase M50B family.</text>
</comment>
<protein>
    <submittedName>
        <fullName evidence="13">RIP metalloprotease RseP</fullName>
    </submittedName>
</protein>
<evidence type="ECO:0000256" key="10">
    <source>
        <dbReference type="ARBA" id="ARBA00023136"/>
    </source>
</evidence>
<name>A0A174VNJ5_9CLOT</name>
<evidence type="ECO:0000259" key="12">
    <source>
        <dbReference type="SMART" id="SM00228"/>
    </source>
</evidence>
<comment type="cofactor">
    <cofactor evidence="1">
        <name>Zn(2+)</name>
        <dbReference type="ChEBI" id="CHEBI:29105"/>
    </cofactor>
</comment>
<dbReference type="SUPFAM" id="SSF50156">
    <property type="entry name" value="PDZ domain-like"/>
    <property type="match status" value="1"/>
</dbReference>
<feature type="transmembrane region" description="Helical" evidence="11">
    <location>
        <begin position="266"/>
        <end position="295"/>
    </location>
</feature>
<feature type="transmembrane region" description="Helical" evidence="11">
    <location>
        <begin position="88"/>
        <end position="113"/>
    </location>
</feature>
<evidence type="ECO:0000256" key="6">
    <source>
        <dbReference type="ARBA" id="ARBA00022801"/>
    </source>
</evidence>
<dbReference type="InterPro" id="IPR036034">
    <property type="entry name" value="PDZ_sf"/>
</dbReference>
<dbReference type="PANTHER" id="PTHR42837">
    <property type="entry name" value="REGULATOR OF SIGMA-E PROTEASE RSEP"/>
    <property type="match status" value="1"/>
</dbReference>
<dbReference type="GO" id="GO:0016020">
    <property type="term" value="C:membrane"/>
    <property type="evidence" value="ECO:0007669"/>
    <property type="project" value="UniProtKB-SubCell"/>
</dbReference>
<keyword evidence="9 13" id="KW-0482">Metalloprotease</keyword>
<gene>
    <name evidence="13" type="ORF">CP373A1_07155</name>
</gene>
<dbReference type="EMBL" id="MAPZ01000016">
    <property type="protein sequence ID" value="OBY11266.1"/>
    <property type="molecule type" value="Genomic_DNA"/>
</dbReference>
<dbReference type="GO" id="GO:0006508">
    <property type="term" value="P:proteolysis"/>
    <property type="evidence" value="ECO:0007669"/>
    <property type="project" value="UniProtKB-KW"/>
</dbReference>
<evidence type="ECO:0000256" key="7">
    <source>
        <dbReference type="ARBA" id="ARBA00022833"/>
    </source>
</evidence>
<proteinExistence type="inferred from homology"/>
<evidence type="ECO:0000256" key="11">
    <source>
        <dbReference type="SAM" id="Phobius"/>
    </source>
</evidence>
<dbReference type="PANTHER" id="PTHR42837:SF2">
    <property type="entry name" value="MEMBRANE METALLOPROTEASE ARASP2, CHLOROPLASTIC-RELATED"/>
    <property type="match status" value="1"/>
</dbReference>
<dbReference type="InterPro" id="IPR008915">
    <property type="entry name" value="Peptidase_M50"/>
</dbReference>
<organism evidence="13 14">
    <name type="scientific">Clostridium paraputrificum</name>
    <dbReference type="NCBI Taxonomy" id="29363"/>
    <lineage>
        <taxon>Bacteria</taxon>
        <taxon>Bacillati</taxon>
        <taxon>Bacillota</taxon>
        <taxon>Clostridia</taxon>
        <taxon>Eubacteriales</taxon>
        <taxon>Clostridiaceae</taxon>
        <taxon>Clostridium</taxon>
    </lineage>
</organism>
<accession>A0A174VNJ5</accession>
<dbReference type="CDD" id="cd06163">
    <property type="entry name" value="S2P-M50_PDZ_RseP-like"/>
    <property type="match status" value="1"/>
</dbReference>
<evidence type="ECO:0000256" key="3">
    <source>
        <dbReference type="ARBA" id="ARBA00007931"/>
    </source>
</evidence>
<dbReference type="InterPro" id="IPR001478">
    <property type="entry name" value="PDZ"/>
</dbReference>
<comment type="caution">
    <text evidence="13">The sequence shown here is derived from an EMBL/GenBank/DDBJ whole genome shotgun (WGS) entry which is preliminary data.</text>
</comment>
<evidence type="ECO:0000256" key="2">
    <source>
        <dbReference type="ARBA" id="ARBA00004141"/>
    </source>
</evidence>
<keyword evidence="4 13" id="KW-0645">Protease</keyword>
<reference evidence="13 14" key="1">
    <citation type="submission" date="2016-06" db="EMBL/GenBank/DDBJ databases">
        <authorList>
            <person name="Kjaerup R.B."/>
            <person name="Dalgaard T.S."/>
            <person name="Juul-Madsen H.R."/>
        </authorList>
    </citation>
    <scope>NUCLEOTIDE SEQUENCE [LARGE SCALE GENOMIC DNA]</scope>
    <source>
        <strain evidence="13 14">373-A1</strain>
    </source>
</reference>
<dbReference type="AlphaFoldDB" id="A0A174VNJ5"/>
<dbReference type="Gene3D" id="2.30.42.10">
    <property type="match status" value="1"/>
</dbReference>
<keyword evidence="5 11" id="KW-0812">Transmembrane</keyword>
<dbReference type="Pfam" id="PF02163">
    <property type="entry name" value="Peptidase_M50"/>
    <property type="match status" value="1"/>
</dbReference>
<evidence type="ECO:0000313" key="14">
    <source>
        <dbReference type="Proteomes" id="UP000092714"/>
    </source>
</evidence>
<evidence type="ECO:0000256" key="8">
    <source>
        <dbReference type="ARBA" id="ARBA00022989"/>
    </source>
</evidence>
<feature type="transmembrane region" description="Helical" evidence="11">
    <location>
        <begin position="307"/>
        <end position="328"/>
    </location>
</feature>
<keyword evidence="14" id="KW-1185">Reference proteome</keyword>
<keyword evidence="7" id="KW-0862">Zinc</keyword>
<sequence>MNYILAILGFGLLIIVHEFGHFIAAKLNGVKVVEFSIGMGPKILSHQGKETRYSISLLPIGGYVQMLGEEEAVDDERSFSAKSPLRRISIILAGAFMNFVLAIVILSTIFNIFGFATTSLDRIEAGTPAASAGLMPGDRITRVNGSKVFTNSDISVGVNMNKGKKIDLEYERGGLKDTVTIEPAYIEDEGRYMIGVYFKGEENPSILSSIKESFNETASLISQTFKGLKMIFTGEANLKTDVGGPVTIIKMSAGAAEVGVWNLMKLVAILSVSIAVFNLLPFPALDGGWAVILFIELITRRKVPDKIVGALNTVGFMLLIGVMILVTIKDIIFPISF</sequence>
<comment type="subcellular location">
    <subcellularLocation>
        <location evidence="2">Membrane</location>
        <topology evidence="2">Multi-pass membrane protein</topology>
    </subcellularLocation>
</comment>
<dbReference type="RefSeq" id="WP_055184496.1">
    <property type="nucleotide sequence ID" value="NZ_CABJAZ010000004.1"/>
</dbReference>
<keyword evidence="8 11" id="KW-1133">Transmembrane helix</keyword>
<evidence type="ECO:0000256" key="9">
    <source>
        <dbReference type="ARBA" id="ARBA00023049"/>
    </source>
</evidence>
<evidence type="ECO:0000256" key="1">
    <source>
        <dbReference type="ARBA" id="ARBA00001947"/>
    </source>
</evidence>
<keyword evidence="10 11" id="KW-0472">Membrane</keyword>
<evidence type="ECO:0000313" key="13">
    <source>
        <dbReference type="EMBL" id="OBY11266.1"/>
    </source>
</evidence>
<dbReference type="GO" id="GO:0004222">
    <property type="term" value="F:metalloendopeptidase activity"/>
    <property type="evidence" value="ECO:0007669"/>
    <property type="project" value="InterPro"/>
</dbReference>
<dbReference type="eggNOG" id="COG0750">
    <property type="taxonomic scope" value="Bacteria"/>
</dbReference>